<reference evidence="2" key="1">
    <citation type="submission" date="2021-01" db="EMBL/GenBank/DDBJ databases">
        <authorList>
            <person name="Lovell J.T."/>
            <person name="Bentley N."/>
            <person name="Bhattarai G."/>
            <person name="Jenkins J.W."/>
            <person name="Sreedasyam A."/>
            <person name="Alarcon Y."/>
            <person name="Bock C."/>
            <person name="Boston L."/>
            <person name="Carlson J."/>
            <person name="Cervantes K."/>
            <person name="Clermont K."/>
            <person name="Krom N."/>
            <person name="Kubenka K."/>
            <person name="Mamidi S."/>
            <person name="Mattison C."/>
            <person name="Monteros M."/>
            <person name="Pisani C."/>
            <person name="Plott C."/>
            <person name="Rajasekar S."/>
            <person name="Rhein H.S."/>
            <person name="Rohla C."/>
            <person name="Song M."/>
            <person name="Hilaire R.S."/>
            <person name="Shu S."/>
            <person name="Wells L."/>
            <person name="Wang X."/>
            <person name="Webber J."/>
            <person name="Heerema R.J."/>
            <person name="Klein P."/>
            <person name="Conner P."/>
            <person name="Grauke L."/>
            <person name="Grimwood J."/>
            <person name="Schmutz J."/>
            <person name="Randall J.J."/>
        </authorList>
    </citation>
    <scope>NUCLEOTIDE SEQUENCE</scope>
    <source>
        <tissue evidence="2">Leaf</tissue>
    </source>
</reference>
<comment type="caution">
    <text evidence="2">The sequence shown here is derived from an EMBL/GenBank/DDBJ whole genome shotgun (WGS) entry which is preliminary data.</text>
</comment>
<dbReference type="AlphaFoldDB" id="A0A922FZ90"/>
<gene>
    <name evidence="2" type="ORF">I3842_02G168400</name>
</gene>
<sequence length="40" mass="4706">MEVETAQRQPQLSTPSATTKRRSPNLRRLLRSRWCQQSHA</sequence>
<feature type="compositionally biased region" description="Basic residues" evidence="1">
    <location>
        <begin position="19"/>
        <end position="31"/>
    </location>
</feature>
<feature type="compositionally biased region" description="Polar residues" evidence="1">
    <location>
        <begin position="1"/>
        <end position="18"/>
    </location>
</feature>
<dbReference type="EMBL" id="CM031826">
    <property type="protein sequence ID" value="KAG6728325.1"/>
    <property type="molecule type" value="Genomic_DNA"/>
</dbReference>
<evidence type="ECO:0000313" key="2">
    <source>
        <dbReference type="EMBL" id="KAG6728325.1"/>
    </source>
</evidence>
<dbReference type="Proteomes" id="UP000811246">
    <property type="component" value="Chromosome 2"/>
</dbReference>
<organism evidence="2 3">
    <name type="scientific">Carya illinoinensis</name>
    <name type="common">Pecan</name>
    <dbReference type="NCBI Taxonomy" id="32201"/>
    <lineage>
        <taxon>Eukaryota</taxon>
        <taxon>Viridiplantae</taxon>
        <taxon>Streptophyta</taxon>
        <taxon>Embryophyta</taxon>
        <taxon>Tracheophyta</taxon>
        <taxon>Spermatophyta</taxon>
        <taxon>Magnoliopsida</taxon>
        <taxon>eudicotyledons</taxon>
        <taxon>Gunneridae</taxon>
        <taxon>Pentapetalae</taxon>
        <taxon>rosids</taxon>
        <taxon>fabids</taxon>
        <taxon>Fagales</taxon>
        <taxon>Juglandaceae</taxon>
        <taxon>Carya</taxon>
    </lineage>
</organism>
<feature type="region of interest" description="Disordered" evidence="1">
    <location>
        <begin position="1"/>
        <end position="40"/>
    </location>
</feature>
<protein>
    <submittedName>
        <fullName evidence="2">Uncharacterized protein</fullName>
    </submittedName>
</protein>
<accession>A0A922FZ90</accession>
<proteinExistence type="predicted"/>
<evidence type="ECO:0000313" key="3">
    <source>
        <dbReference type="Proteomes" id="UP000811246"/>
    </source>
</evidence>
<name>A0A922FZ90_CARIL</name>
<evidence type="ECO:0000256" key="1">
    <source>
        <dbReference type="SAM" id="MobiDB-lite"/>
    </source>
</evidence>